<dbReference type="OrthoDB" id="5035669at2759"/>
<protein>
    <submittedName>
        <fullName evidence="1">Uncharacterized protein</fullName>
    </submittedName>
</protein>
<reference evidence="1" key="1">
    <citation type="journal article" date="2021" name="Nat. Commun.">
        <title>Genetic determinants of endophytism in the Arabidopsis root mycobiome.</title>
        <authorList>
            <person name="Mesny F."/>
            <person name="Miyauchi S."/>
            <person name="Thiergart T."/>
            <person name="Pickel B."/>
            <person name="Atanasova L."/>
            <person name="Karlsson M."/>
            <person name="Huettel B."/>
            <person name="Barry K.W."/>
            <person name="Haridas S."/>
            <person name="Chen C."/>
            <person name="Bauer D."/>
            <person name="Andreopoulos W."/>
            <person name="Pangilinan J."/>
            <person name="LaButti K."/>
            <person name="Riley R."/>
            <person name="Lipzen A."/>
            <person name="Clum A."/>
            <person name="Drula E."/>
            <person name="Henrissat B."/>
            <person name="Kohler A."/>
            <person name="Grigoriev I.V."/>
            <person name="Martin F.M."/>
            <person name="Hacquard S."/>
        </authorList>
    </citation>
    <scope>NUCLEOTIDE SEQUENCE</scope>
    <source>
        <strain evidence="1">MPI-CAGE-AT-0023</strain>
    </source>
</reference>
<gene>
    <name evidence="1" type="ORF">BKA55DRAFT_567297</name>
</gene>
<keyword evidence="2" id="KW-1185">Reference proteome</keyword>
<dbReference type="AlphaFoldDB" id="A0A9P9K9F3"/>
<dbReference type="RefSeq" id="XP_046050509.1">
    <property type="nucleotide sequence ID" value="XM_046192716.1"/>
</dbReference>
<dbReference type="EMBL" id="JAGMUX010000007">
    <property type="protein sequence ID" value="KAH7254262.1"/>
    <property type="molecule type" value="Genomic_DNA"/>
</dbReference>
<dbReference type="Proteomes" id="UP000720189">
    <property type="component" value="Unassembled WGS sequence"/>
</dbReference>
<evidence type="ECO:0000313" key="2">
    <source>
        <dbReference type="Proteomes" id="UP000720189"/>
    </source>
</evidence>
<organism evidence="1 2">
    <name type="scientific">Fusarium redolens</name>
    <dbReference type="NCBI Taxonomy" id="48865"/>
    <lineage>
        <taxon>Eukaryota</taxon>
        <taxon>Fungi</taxon>
        <taxon>Dikarya</taxon>
        <taxon>Ascomycota</taxon>
        <taxon>Pezizomycotina</taxon>
        <taxon>Sordariomycetes</taxon>
        <taxon>Hypocreomycetidae</taxon>
        <taxon>Hypocreales</taxon>
        <taxon>Nectriaceae</taxon>
        <taxon>Fusarium</taxon>
        <taxon>Fusarium redolens species complex</taxon>
    </lineage>
</organism>
<dbReference type="GeneID" id="70222670"/>
<comment type="caution">
    <text evidence="1">The sequence shown here is derived from an EMBL/GenBank/DDBJ whole genome shotgun (WGS) entry which is preliminary data.</text>
</comment>
<sequence length="714" mass="80620">MNSLTLSDWVTPNSVDRVDFGHYEYDPNTIHTAEVWRDIFTILSAQKGITSLIVVSSDAGPRQDPIRRGWEMCGQDGDSLVLWTYGLWFTHVKSCWSDPEPTTNDNSTFVIDIDPLMKIDCAIALMAATHFAMDTALHSMTRLLTVSCTDVDQAFVRLSQHHGLAPPKIFRHDGTSWYDTQPGRSETIYCESTSEVAERFNAKIGNLEGKQIVLVFHSVAVANKLNCDDWACLHIRHPPGPKDEIEKVFNGQVKANAILVLPDRFHSPVPLSGFDHVHVVVQSKVRRSSFDFAVGQTTSFLQVLSIQERSELRSFFHRFGSRPSTATFYVMDEQKKQGKYDWWQQGPLVRRQDVWNRTLGAFMAIVASLGPNVDPVAAVQCFVPEGVFTKYLTMAYRLQTHGILKWNEDERLTMGLEGRELAAFLTVLPFVDHDYRLAYFIAQDSPTGSDDLLQTKVQLAAVINSGGISMFDFETSLGQSADTLQKVVSACTGYSQPLSDQGNMWLALGLWKRFAHHTNSFQNIPPSGALELPGLYVKAKRSLCFKAFQSWWEISSALATCGIKTAQKRFGDESNLSTSECYEIQSHLFRAYLSQLTSCCRDRSQKDVFEFLDISSKRTINGLLGASVASIDFGRIPDNKPAFGIYHSLIRFEAEVYFKDWTMIPPRIVTTWVEQFRHRVGMPRLGIESMLRTDGSPRPNYDGIYNEVWKASDW</sequence>
<name>A0A9P9K9F3_FUSRE</name>
<proteinExistence type="predicted"/>
<accession>A0A9P9K9F3</accession>
<evidence type="ECO:0000313" key="1">
    <source>
        <dbReference type="EMBL" id="KAH7254262.1"/>
    </source>
</evidence>